<evidence type="ECO:0000313" key="2">
    <source>
        <dbReference type="EMBL" id="KYH33105.1"/>
    </source>
</evidence>
<gene>
    <name evidence="2" type="ORF">MOMUL_08840</name>
</gene>
<dbReference type="EMBL" id="LTBC01000002">
    <property type="protein sequence ID" value="KYH33105.1"/>
    <property type="molecule type" value="Genomic_DNA"/>
</dbReference>
<evidence type="ECO:0000313" key="3">
    <source>
        <dbReference type="Proteomes" id="UP000075670"/>
    </source>
</evidence>
<sequence>MLDDISTMRKTWQRRVEIEKQAEINRRQEALIKARLAASWLKEKYQVKKVYLYGSLAWSEYFTPYSDIDLLVEGFTTKELYWRMWSEVEAITAPFPPSIVLAEDAVPGLLLEVQKRGQEL</sequence>
<dbReference type="InterPro" id="IPR024700">
    <property type="entry name" value="UCP020217"/>
</dbReference>
<reference evidence="2 3" key="1">
    <citation type="submission" date="2016-02" db="EMBL/GenBank/DDBJ databases">
        <title>Genome sequence of Moorella mulderi DSM 14980.</title>
        <authorList>
            <person name="Poehlein A."/>
            <person name="Daniel R."/>
        </authorList>
    </citation>
    <scope>NUCLEOTIDE SEQUENCE [LARGE SCALE GENOMIC DNA]</scope>
    <source>
        <strain evidence="2 3">DSM 14980</strain>
    </source>
</reference>
<protein>
    <submittedName>
        <fullName evidence="2">Nucleotidyltransferase domain protein</fullName>
    </submittedName>
</protein>
<dbReference type="PATRIC" id="fig|1122241.3.peg.931"/>
<dbReference type="RefSeq" id="WP_201786462.1">
    <property type="nucleotide sequence ID" value="NZ_LTBC01000002.1"/>
</dbReference>
<dbReference type="InterPro" id="IPR043519">
    <property type="entry name" value="NT_sf"/>
</dbReference>
<dbReference type="AlphaFoldDB" id="A0A151AZL7"/>
<feature type="domain" description="Polymerase beta nucleotidyltransferase" evidence="1">
    <location>
        <begin position="40"/>
        <end position="119"/>
    </location>
</feature>
<proteinExistence type="predicted"/>
<dbReference type="SUPFAM" id="SSF81301">
    <property type="entry name" value="Nucleotidyltransferase"/>
    <property type="match status" value="1"/>
</dbReference>
<accession>A0A151AZL7</accession>
<name>A0A151AZL7_9FIRM</name>
<keyword evidence="2" id="KW-0808">Transferase</keyword>
<organism evidence="2 3">
    <name type="scientific">Moorella mulderi DSM 14980</name>
    <dbReference type="NCBI Taxonomy" id="1122241"/>
    <lineage>
        <taxon>Bacteria</taxon>
        <taxon>Bacillati</taxon>
        <taxon>Bacillota</taxon>
        <taxon>Clostridia</taxon>
        <taxon>Neomoorellales</taxon>
        <taxon>Neomoorellaceae</taxon>
        <taxon>Neomoorella</taxon>
    </lineage>
</organism>
<comment type="caution">
    <text evidence="2">The sequence shown here is derived from an EMBL/GenBank/DDBJ whole genome shotgun (WGS) entry which is preliminary data.</text>
</comment>
<dbReference type="InterPro" id="IPR041633">
    <property type="entry name" value="Polbeta"/>
</dbReference>
<evidence type="ECO:0000259" key="1">
    <source>
        <dbReference type="Pfam" id="PF18765"/>
    </source>
</evidence>
<dbReference type="Proteomes" id="UP000075670">
    <property type="component" value="Unassembled WGS sequence"/>
</dbReference>
<dbReference type="Gene3D" id="3.30.460.10">
    <property type="entry name" value="Beta Polymerase, domain 2"/>
    <property type="match status" value="1"/>
</dbReference>
<keyword evidence="3" id="KW-1185">Reference proteome</keyword>
<dbReference type="PIRSF" id="PIRSF020217">
    <property type="entry name" value="UCP020217"/>
    <property type="match status" value="1"/>
</dbReference>
<dbReference type="CDD" id="cd05403">
    <property type="entry name" value="NT_KNTase_like"/>
    <property type="match status" value="1"/>
</dbReference>
<dbReference type="Pfam" id="PF18765">
    <property type="entry name" value="Polbeta"/>
    <property type="match status" value="1"/>
</dbReference>
<dbReference type="GO" id="GO:0016740">
    <property type="term" value="F:transferase activity"/>
    <property type="evidence" value="ECO:0007669"/>
    <property type="project" value="UniProtKB-KW"/>
</dbReference>